<proteinExistence type="predicted"/>
<accession>A0A401ZUI8</accession>
<reference evidence="3" key="1">
    <citation type="submission" date="2018-12" db="EMBL/GenBank/DDBJ databases">
        <title>Tengunoibacter tsumagoiensis gen. nov., sp. nov., Dictyobacter kobayashii sp. nov., D. alpinus sp. nov., and D. joshuensis sp. nov. and description of Dictyobacteraceae fam. nov. within the order Ktedonobacterales isolated from Tengu-no-mugimeshi.</title>
        <authorList>
            <person name="Wang C.M."/>
            <person name="Zheng Y."/>
            <person name="Sakai Y."/>
            <person name="Toyoda A."/>
            <person name="Minakuchi Y."/>
            <person name="Abe K."/>
            <person name="Yokota A."/>
            <person name="Yabe S."/>
        </authorList>
    </citation>
    <scope>NUCLEOTIDE SEQUENCE [LARGE SCALE GENOMIC DNA]</scope>
    <source>
        <strain evidence="3">Uno3</strain>
    </source>
</reference>
<protein>
    <recommendedName>
        <fullName evidence="1">S1 motif domain-containing protein</fullName>
    </recommendedName>
</protein>
<dbReference type="SUPFAM" id="SSF50249">
    <property type="entry name" value="Nucleic acid-binding proteins"/>
    <property type="match status" value="1"/>
</dbReference>
<dbReference type="GO" id="GO:0003676">
    <property type="term" value="F:nucleic acid binding"/>
    <property type="evidence" value="ECO:0007669"/>
    <property type="project" value="InterPro"/>
</dbReference>
<dbReference type="RefSeq" id="WP_126578093.1">
    <property type="nucleotide sequence ID" value="NZ_BIFR01000001.1"/>
</dbReference>
<dbReference type="InterPro" id="IPR012340">
    <property type="entry name" value="NA-bd_OB-fold"/>
</dbReference>
<dbReference type="Proteomes" id="UP000287352">
    <property type="component" value="Unassembled WGS sequence"/>
</dbReference>
<evidence type="ECO:0000259" key="1">
    <source>
        <dbReference type="PROSITE" id="PS50126"/>
    </source>
</evidence>
<dbReference type="EMBL" id="BIFR01000001">
    <property type="protein sequence ID" value="GCE10497.1"/>
    <property type="molecule type" value="Genomic_DNA"/>
</dbReference>
<organism evidence="2 3">
    <name type="scientific">Tengunoibacter tsumagoiensis</name>
    <dbReference type="NCBI Taxonomy" id="2014871"/>
    <lineage>
        <taxon>Bacteria</taxon>
        <taxon>Bacillati</taxon>
        <taxon>Chloroflexota</taxon>
        <taxon>Ktedonobacteria</taxon>
        <taxon>Ktedonobacterales</taxon>
        <taxon>Dictyobacteraceae</taxon>
        <taxon>Tengunoibacter</taxon>
    </lineage>
</organism>
<dbReference type="AlphaFoldDB" id="A0A401ZUI8"/>
<dbReference type="SMART" id="SM00316">
    <property type="entry name" value="S1"/>
    <property type="match status" value="1"/>
</dbReference>
<dbReference type="PROSITE" id="PS50126">
    <property type="entry name" value="S1"/>
    <property type="match status" value="1"/>
</dbReference>
<comment type="caution">
    <text evidence="2">The sequence shown here is derived from an EMBL/GenBank/DDBJ whole genome shotgun (WGS) entry which is preliminary data.</text>
</comment>
<dbReference type="Gene3D" id="2.40.50.140">
    <property type="entry name" value="Nucleic acid-binding proteins"/>
    <property type="match status" value="1"/>
</dbReference>
<evidence type="ECO:0000313" key="2">
    <source>
        <dbReference type="EMBL" id="GCE10497.1"/>
    </source>
</evidence>
<dbReference type="OrthoDB" id="156276at2"/>
<sequence length="85" mass="9894">MRTMLHPGDIRVGRIYSMSKQQIYVDLNGALGVLTSEEAMKGHSQEIQRYISHPWDLFHRGQEIVVRIKMIDDDKRIILGFMDAH</sequence>
<name>A0A401ZUI8_9CHLR</name>
<gene>
    <name evidence="2" type="ORF">KTT_03560</name>
</gene>
<evidence type="ECO:0000313" key="3">
    <source>
        <dbReference type="Proteomes" id="UP000287352"/>
    </source>
</evidence>
<keyword evidence="3" id="KW-1185">Reference proteome</keyword>
<feature type="domain" description="S1 motif" evidence="1">
    <location>
        <begin position="8"/>
        <end position="82"/>
    </location>
</feature>
<dbReference type="InterPro" id="IPR003029">
    <property type="entry name" value="S1_domain"/>
</dbReference>